<dbReference type="Pfam" id="PF00096">
    <property type="entry name" value="zf-C2H2"/>
    <property type="match status" value="2"/>
</dbReference>
<gene>
    <name evidence="3" type="ORF">KUF71_007444</name>
</gene>
<evidence type="ECO:0000256" key="1">
    <source>
        <dbReference type="PROSITE-ProRule" id="PRU00042"/>
    </source>
</evidence>
<name>A0AAE1I312_9NEOP</name>
<dbReference type="PROSITE" id="PS50157">
    <property type="entry name" value="ZINC_FINGER_C2H2_2"/>
    <property type="match status" value="2"/>
</dbReference>
<dbReference type="SUPFAM" id="SSF57667">
    <property type="entry name" value="beta-beta-alpha zinc fingers"/>
    <property type="match status" value="1"/>
</dbReference>
<protein>
    <submittedName>
        <fullName evidence="3">Histone-lysine N-methyltransferase PRDM16</fullName>
    </submittedName>
</protein>
<keyword evidence="1" id="KW-0863">Zinc-finger</keyword>
<keyword evidence="1" id="KW-0862">Zinc</keyword>
<dbReference type="PANTHER" id="PTHR31511">
    <property type="entry name" value="PROTEIN CBG23764"/>
    <property type="match status" value="1"/>
</dbReference>
<evidence type="ECO:0000313" key="4">
    <source>
        <dbReference type="Proteomes" id="UP001219518"/>
    </source>
</evidence>
<dbReference type="InterPro" id="IPR013087">
    <property type="entry name" value="Znf_C2H2_type"/>
</dbReference>
<sequence>MECHWCNERLPNAYHLLSHIITQHATQTGVCFKCDTCSKEFRDRKQLKRHKINTHNSEALKCETCKKLFKNNRTLKKHQKTFGHASVGCKSQVKSKVKSSKKELLEKYKCRLSLRYHFNVCDEKKMKLSRVHKVRKFIAEKRAQNWSTETAVEGNARAHDLLITDLYDLQLTLIKNKGGIQRMLQKDLQDLHRMKWYLSAFIRCQKGTEEPENTVRYMRCPPIITLLGSDLGAQVEEAILGVINAFDKSQGEGSQILFEKVEKIEIRIAKYSPLKGSSYMPLPLEFRNARKGLINTKNYDNKCFLYSCLASVSTPEIHPERVSHYKKRLHEFNMEGISYPVKVKSTLEKQREADGTLLKEPVLQYGEDDLIQRFLLCLQQEQENIVKLRVVMHNLQNYDGHMVLSEIGRLSDGSDITVIPRTKEKYVSFQWGLLRFLDSLGFLNSSLEKLVADLSDDDMCLLKTMFPNDDERALVSRKGVYPYAYFDSFEKFRENCLPPLESFTNDLTGAHVKPEDYAHAINVFQPASDGTLCGATLTSYSEKSVFRVDYKTSISLDANFESTEERTPTRVVLLNPLPEEADRLNNKTHVVLSPKAPFESWTNAVLHTSKAVTATSTTTITTAVRCCIVLSDQPLKEVLDTAPDQQTLAAAFNAIAGTPEFTSIKELTPKVRYEVRNMNRIITKFGGKTKTELKDVEGSSLFVIMPTRLARLSDSQIDGINNLIFSGHAPYFIFNGISETGSYDVELVFDN</sequence>
<reference evidence="3" key="1">
    <citation type="submission" date="2021-07" db="EMBL/GenBank/DDBJ databases">
        <authorList>
            <person name="Catto M.A."/>
            <person name="Jacobson A."/>
            <person name="Kennedy G."/>
            <person name="Labadie P."/>
            <person name="Hunt B.G."/>
            <person name="Srinivasan R."/>
        </authorList>
    </citation>
    <scope>NUCLEOTIDE SEQUENCE</scope>
    <source>
        <strain evidence="3">PL_HMW_Pooled</strain>
        <tissue evidence="3">Head</tissue>
    </source>
</reference>
<dbReference type="GO" id="GO:0008270">
    <property type="term" value="F:zinc ion binding"/>
    <property type="evidence" value="ECO:0007669"/>
    <property type="project" value="UniProtKB-KW"/>
</dbReference>
<evidence type="ECO:0000313" key="3">
    <source>
        <dbReference type="EMBL" id="KAK3931629.1"/>
    </source>
</evidence>
<dbReference type="InterPro" id="IPR036236">
    <property type="entry name" value="Znf_C2H2_sf"/>
</dbReference>
<reference evidence="3" key="2">
    <citation type="journal article" date="2023" name="BMC Genomics">
        <title>Pest status, molecular evolution, and epigenetic factors derived from the genome assembly of Frankliniella fusca, a thysanopteran phytovirus vector.</title>
        <authorList>
            <person name="Catto M.A."/>
            <person name="Labadie P.E."/>
            <person name="Jacobson A.L."/>
            <person name="Kennedy G.G."/>
            <person name="Srinivasan R."/>
            <person name="Hunt B.G."/>
        </authorList>
    </citation>
    <scope>NUCLEOTIDE SEQUENCE</scope>
    <source>
        <strain evidence="3">PL_HMW_Pooled</strain>
    </source>
</reference>
<keyword evidence="4" id="KW-1185">Reference proteome</keyword>
<evidence type="ECO:0000259" key="2">
    <source>
        <dbReference type="PROSITE" id="PS50157"/>
    </source>
</evidence>
<accession>A0AAE1I312</accession>
<dbReference type="PROSITE" id="PS00028">
    <property type="entry name" value="ZINC_FINGER_C2H2_1"/>
    <property type="match status" value="2"/>
</dbReference>
<dbReference type="Proteomes" id="UP001219518">
    <property type="component" value="Unassembled WGS sequence"/>
</dbReference>
<dbReference type="AlphaFoldDB" id="A0AAE1I312"/>
<dbReference type="Gene3D" id="3.30.160.60">
    <property type="entry name" value="Classic Zinc Finger"/>
    <property type="match status" value="1"/>
</dbReference>
<dbReference type="PANTHER" id="PTHR31511:SF12">
    <property type="entry name" value="RHO TERMINATION FACTOR N-TERMINAL DOMAIN-CONTAINING PROTEIN"/>
    <property type="match status" value="1"/>
</dbReference>
<organism evidence="3 4">
    <name type="scientific">Frankliniella fusca</name>
    <dbReference type="NCBI Taxonomy" id="407009"/>
    <lineage>
        <taxon>Eukaryota</taxon>
        <taxon>Metazoa</taxon>
        <taxon>Ecdysozoa</taxon>
        <taxon>Arthropoda</taxon>
        <taxon>Hexapoda</taxon>
        <taxon>Insecta</taxon>
        <taxon>Pterygota</taxon>
        <taxon>Neoptera</taxon>
        <taxon>Paraneoptera</taxon>
        <taxon>Thysanoptera</taxon>
        <taxon>Terebrantia</taxon>
        <taxon>Thripoidea</taxon>
        <taxon>Thripidae</taxon>
        <taxon>Frankliniella</taxon>
    </lineage>
</organism>
<dbReference type="EMBL" id="JAHWGI010001427">
    <property type="protein sequence ID" value="KAK3931629.1"/>
    <property type="molecule type" value="Genomic_DNA"/>
</dbReference>
<dbReference type="SMART" id="SM00355">
    <property type="entry name" value="ZnF_C2H2"/>
    <property type="match status" value="3"/>
</dbReference>
<keyword evidence="1" id="KW-0479">Metal-binding</keyword>
<feature type="domain" description="C2H2-type" evidence="2">
    <location>
        <begin position="60"/>
        <end position="85"/>
    </location>
</feature>
<proteinExistence type="predicted"/>
<comment type="caution">
    <text evidence="3">The sequence shown here is derived from an EMBL/GenBank/DDBJ whole genome shotgun (WGS) entry which is preliminary data.</text>
</comment>
<feature type="domain" description="C2H2-type" evidence="2">
    <location>
        <begin position="32"/>
        <end position="60"/>
    </location>
</feature>